<evidence type="ECO:0000259" key="4">
    <source>
        <dbReference type="SMART" id="SM00062"/>
    </source>
</evidence>
<gene>
    <name evidence="5" type="ORF">CAB17_03620</name>
</gene>
<dbReference type="GO" id="GO:0003677">
    <property type="term" value="F:DNA binding"/>
    <property type="evidence" value="ECO:0007669"/>
    <property type="project" value="UniProtKB-KW"/>
</dbReference>
<keyword evidence="6" id="KW-1185">Reference proteome</keyword>
<keyword evidence="5" id="KW-0238">DNA-binding</keyword>
<keyword evidence="2" id="KW-0732">Signal</keyword>
<sequence length="258" mass="29446">MSYNLITKHYKSFLVKKSLILIICIIILPFNIYGRTLKVGISHFDPPFVVQLSPQHFSGFDINMIQYICKKLNDDCILISMDWDELIDAVAQNKVDIAISGLTIPQSHSLPVVFSVPYLITKIHTIGLKKNSIGQFHIKLLNNTNIGITDKDYWKQFKKLNLKGSDFDFFDQDDALINALKVGKIKFALIDSYTASYWEVNSSNTIKDLGPITTLEYFAAIAINPNDPALQHEINKALTDYLHSQEFMTNYHTNLIHF</sequence>
<dbReference type="PANTHER" id="PTHR35936:SF19">
    <property type="entry name" value="AMINO-ACID-BINDING PROTEIN YXEM-RELATED"/>
    <property type="match status" value="1"/>
</dbReference>
<evidence type="ECO:0000256" key="1">
    <source>
        <dbReference type="ARBA" id="ARBA00010333"/>
    </source>
</evidence>
<feature type="transmembrane region" description="Helical" evidence="3">
    <location>
        <begin position="12"/>
        <end position="33"/>
    </location>
</feature>
<comment type="similarity">
    <text evidence="1">Belongs to the bacterial solute-binding protein 3 family.</text>
</comment>
<dbReference type="Pfam" id="PF00497">
    <property type="entry name" value="SBP_bac_3"/>
    <property type="match status" value="1"/>
</dbReference>
<dbReference type="SMART" id="SM00062">
    <property type="entry name" value="PBPb"/>
    <property type="match status" value="1"/>
</dbReference>
<keyword evidence="3" id="KW-0812">Transmembrane</keyword>
<dbReference type="KEGG" id="lsh:CAB17_03620"/>
<dbReference type="EMBL" id="CP025491">
    <property type="protein sequence ID" value="AUH71253.1"/>
    <property type="molecule type" value="Genomic_DNA"/>
</dbReference>
<keyword evidence="3" id="KW-0472">Membrane</keyword>
<dbReference type="PANTHER" id="PTHR35936">
    <property type="entry name" value="MEMBRANE-BOUND LYTIC MUREIN TRANSGLYCOSYLASE F"/>
    <property type="match status" value="1"/>
</dbReference>
<feature type="domain" description="Solute-binding protein family 3/N-terminal" evidence="4">
    <location>
        <begin position="36"/>
        <end position="255"/>
    </location>
</feature>
<evidence type="ECO:0000313" key="5">
    <source>
        <dbReference type="EMBL" id="AUH71253.1"/>
    </source>
</evidence>
<dbReference type="AlphaFoldDB" id="A0A2H5FI99"/>
<dbReference type="Proteomes" id="UP000234343">
    <property type="component" value="Chromosome"/>
</dbReference>
<evidence type="ECO:0000256" key="2">
    <source>
        <dbReference type="ARBA" id="ARBA00022729"/>
    </source>
</evidence>
<evidence type="ECO:0000313" key="6">
    <source>
        <dbReference type="Proteomes" id="UP000234343"/>
    </source>
</evidence>
<dbReference type="SUPFAM" id="SSF53850">
    <property type="entry name" value="Periplasmic binding protein-like II"/>
    <property type="match status" value="1"/>
</dbReference>
<accession>A0A2H5FI99</accession>
<name>A0A2H5FI99_9GAMM</name>
<organism evidence="5 6">
    <name type="scientific">Legionella sainthelensi</name>
    <dbReference type="NCBI Taxonomy" id="28087"/>
    <lineage>
        <taxon>Bacteria</taxon>
        <taxon>Pseudomonadati</taxon>
        <taxon>Pseudomonadota</taxon>
        <taxon>Gammaproteobacteria</taxon>
        <taxon>Legionellales</taxon>
        <taxon>Legionellaceae</taxon>
        <taxon>Legionella</taxon>
    </lineage>
</organism>
<proteinExistence type="inferred from homology"/>
<reference evidence="5 6" key="1">
    <citation type="submission" date="2017-12" db="EMBL/GenBank/DDBJ databases">
        <title>Legionella sainthelensi LA01-117, whole genome sequence of a clinical isolate from New Zealand.</title>
        <authorList>
            <person name="Cree S.L."/>
            <person name="Slow S."/>
            <person name="Kennedy M.A."/>
            <person name="Murdoch D.R."/>
            <person name="Biggs P.J."/>
            <person name="Anderson T."/>
        </authorList>
    </citation>
    <scope>NUCLEOTIDE SEQUENCE [LARGE SCALE GENOMIC DNA]</scope>
    <source>
        <strain evidence="5 6">LA01-117</strain>
    </source>
</reference>
<keyword evidence="3" id="KW-1133">Transmembrane helix</keyword>
<protein>
    <submittedName>
        <fullName evidence="5">DNA-binding protein</fullName>
    </submittedName>
</protein>
<dbReference type="Gene3D" id="3.40.190.10">
    <property type="entry name" value="Periplasmic binding protein-like II"/>
    <property type="match status" value="2"/>
</dbReference>
<evidence type="ECO:0000256" key="3">
    <source>
        <dbReference type="SAM" id="Phobius"/>
    </source>
</evidence>
<dbReference type="InterPro" id="IPR001638">
    <property type="entry name" value="Solute-binding_3/MltF_N"/>
</dbReference>